<evidence type="ECO:0000313" key="4">
    <source>
        <dbReference type="Proteomes" id="UP000226592"/>
    </source>
</evidence>
<protein>
    <submittedName>
        <fullName evidence="3">Uncharacterized protein</fullName>
    </submittedName>
</protein>
<reference evidence="4" key="1">
    <citation type="submission" date="2017-09" db="EMBL/GenBank/DDBJ databases">
        <title>The Reconstruction of 2,631 Draft Metagenome-Assembled Genomes from the Global Oceans.</title>
        <authorList>
            <person name="Tully B.J."/>
            <person name="Graham E.D."/>
            <person name="Heidelberg J.F."/>
        </authorList>
    </citation>
    <scope>NUCLEOTIDE SEQUENCE [LARGE SCALE GENOMIC DNA]</scope>
</reference>
<keyword evidence="1" id="KW-0175">Coiled coil</keyword>
<evidence type="ECO:0000256" key="2">
    <source>
        <dbReference type="SAM" id="Phobius"/>
    </source>
</evidence>
<accession>A0A2D6M0D7</accession>
<comment type="caution">
    <text evidence="3">The sequence shown here is derived from an EMBL/GenBank/DDBJ whole genome shotgun (WGS) entry which is preliminary data.</text>
</comment>
<organism evidence="3 4">
    <name type="scientific">Candidatus Iainarchaeum sp</name>
    <dbReference type="NCBI Taxonomy" id="3101447"/>
    <lineage>
        <taxon>Archaea</taxon>
        <taxon>Candidatus Iainarchaeota</taxon>
        <taxon>Candidatus Iainarchaeia</taxon>
        <taxon>Candidatus Iainarchaeales</taxon>
        <taxon>Candidatus Iainarchaeaceae</taxon>
        <taxon>Candidatus Iainarchaeum</taxon>
    </lineage>
</organism>
<feature type="coiled-coil region" evidence="1">
    <location>
        <begin position="335"/>
        <end position="384"/>
    </location>
</feature>
<dbReference type="AlphaFoldDB" id="A0A2D6M0D7"/>
<keyword evidence="2" id="KW-0472">Membrane</keyword>
<feature type="transmembrane region" description="Helical" evidence="2">
    <location>
        <begin position="307"/>
        <end position="326"/>
    </location>
</feature>
<dbReference type="Proteomes" id="UP000226592">
    <property type="component" value="Unassembled WGS sequence"/>
</dbReference>
<dbReference type="EMBL" id="NZBU01000003">
    <property type="protein sequence ID" value="MAG21849.1"/>
    <property type="molecule type" value="Genomic_DNA"/>
</dbReference>
<proteinExistence type="predicted"/>
<sequence length="388" mass="43139">MLLGASALSIESEQEEYFKGEEIVITGSCDSETVLIAFLNATRDVVEETVDCEENAFSYSYQTSFLDPAGPWWLNALAIKPIKYSMEDAQTRIRVKPVRDSEYYLIRFLSPSERTIARYTDTDISVRVTDAEENVDGAKVVAWDAQGEKLELTALGAGKYGAQYSIPIDTSLEEWGIIVTAEKDINGVVRGGEARVDVSIGNTPIEIEIVKPDTKNFEIGNTVALEIKASYFNGKPLQGAIAKVSFRKKESDMQGAGSTFTHNIELDKDDIGAKKIVVLVMDRFGNSKSTEFDIIIGESLFSKVIEAAPFAIITLVILAAVFFLVLPQRKKSTKISGLGKRKKSLEKDIEKLQEEYFEEGKWGVEAYNKRIGELEAELSEVKKQLKIR</sequence>
<keyword evidence="2" id="KW-1133">Transmembrane helix</keyword>
<name>A0A2D6M0D7_9ARCH</name>
<gene>
    <name evidence="3" type="ORF">CL943_00900</name>
</gene>
<evidence type="ECO:0000313" key="3">
    <source>
        <dbReference type="EMBL" id="MAG21849.1"/>
    </source>
</evidence>
<evidence type="ECO:0000256" key="1">
    <source>
        <dbReference type="SAM" id="Coils"/>
    </source>
</evidence>
<keyword evidence="2" id="KW-0812">Transmembrane</keyword>